<proteinExistence type="predicted"/>
<dbReference type="Gene3D" id="3.20.20.450">
    <property type="entry name" value="EAL domain"/>
    <property type="match status" value="1"/>
</dbReference>
<name>A0A917ZAX8_9GAMM</name>
<dbReference type="InterPro" id="IPR013976">
    <property type="entry name" value="HDOD"/>
</dbReference>
<dbReference type="AlphaFoldDB" id="A0A917ZAX8"/>
<dbReference type="PROSITE" id="PS51833">
    <property type="entry name" value="HDOD"/>
    <property type="match status" value="1"/>
</dbReference>
<protein>
    <recommendedName>
        <fullName evidence="5">Signal transduction protein</fullName>
    </recommendedName>
</protein>
<evidence type="ECO:0008006" key="5">
    <source>
        <dbReference type="Google" id="ProtNLM"/>
    </source>
</evidence>
<comment type="caution">
    <text evidence="3">The sequence shown here is derived from an EMBL/GenBank/DDBJ whole genome shotgun (WGS) entry which is preliminary data.</text>
</comment>
<dbReference type="RefSeq" id="WP_188858704.1">
    <property type="nucleotide sequence ID" value="NZ_BMLT01000002.1"/>
</dbReference>
<dbReference type="Pfam" id="PF08668">
    <property type="entry name" value="HDOD"/>
    <property type="match status" value="1"/>
</dbReference>
<evidence type="ECO:0000313" key="4">
    <source>
        <dbReference type="Proteomes" id="UP000599578"/>
    </source>
</evidence>
<reference evidence="3 4" key="1">
    <citation type="journal article" date="2014" name="Int. J. Syst. Evol. Microbiol.">
        <title>Complete genome sequence of Corynebacterium casei LMG S-19264T (=DSM 44701T), isolated from a smear-ripened cheese.</title>
        <authorList>
            <consortium name="US DOE Joint Genome Institute (JGI-PGF)"/>
            <person name="Walter F."/>
            <person name="Albersmeier A."/>
            <person name="Kalinowski J."/>
            <person name="Ruckert C."/>
        </authorList>
    </citation>
    <scope>NUCLEOTIDE SEQUENCE [LARGE SCALE GENOMIC DNA]</scope>
    <source>
        <strain evidence="3 4">CGMCC 1.7286</strain>
    </source>
</reference>
<dbReference type="Pfam" id="PF00563">
    <property type="entry name" value="EAL"/>
    <property type="match status" value="1"/>
</dbReference>
<accession>A0A917ZAX8</accession>
<dbReference type="InterPro" id="IPR052340">
    <property type="entry name" value="RNase_Y/CdgJ"/>
</dbReference>
<dbReference type="Gene3D" id="1.10.3210.10">
    <property type="entry name" value="Hypothetical protein af1432"/>
    <property type="match status" value="1"/>
</dbReference>
<dbReference type="InterPro" id="IPR035919">
    <property type="entry name" value="EAL_sf"/>
</dbReference>
<feature type="domain" description="EAL" evidence="1">
    <location>
        <begin position="1"/>
        <end position="218"/>
    </location>
</feature>
<dbReference type="Proteomes" id="UP000599578">
    <property type="component" value="Unassembled WGS sequence"/>
</dbReference>
<evidence type="ECO:0000259" key="1">
    <source>
        <dbReference type="PROSITE" id="PS50883"/>
    </source>
</evidence>
<dbReference type="SUPFAM" id="SSF141868">
    <property type="entry name" value="EAL domain-like"/>
    <property type="match status" value="1"/>
</dbReference>
<feature type="domain" description="HDOD" evidence="2">
    <location>
        <begin position="212"/>
        <end position="397"/>
    </location>
</feature>
<dbReference type="EMBL" id="BMLT01000002">
    <property type="protein sequence ID" value="GGO77943.1"/>
    <property type="molecule type" value="Genomic_DNA"/>
</dbReference>
<keyword evidence="4" id="KW-1185">Reference proteome</keyword>
<dbReference type="InterPro" id="IPR001633">
    <property type="entry name" value="EAL_dom"/>
</dbReference>
<organism evidence="3 4">
    <name type="scientific">Marinobacterium nitratireducens</name>
    <dbReference type="NCBI Taxonomy" id="518897"/>
    <lineage>
        <taxon>Bacteria</taxon>
        <taxon>Pseudomonadati</taxon>
        <taxon>Pseudomonadota</taxon>
        <taxon>Gammaproteobacteria</taxon>
        <taxon>Oceanospirillales</taxon>
        <taxon>Oceanospirillaceae</taxon>
        <taxon>Marinobacterium</taxon>
    </lineage>
</organism>
<dbReference type="InterPro" id="IPR014408">
    <property type="entry name" value="dGMP_Pdiesterase_EAL/HD-GYP"/>
</dbReference>
<dbReference type="PANTHER" id="PTHR33525:SF4">
    <property type="entry name" value="CYCLIC DI-GMP PHOSPHODIESTERASE CDGJ"/>
    <property type="match status" value="1"/>
</dbReference>
<sequence length="414" mass="46676">MSAALKSLKESEQLQVLLARQPIFTKNQDVVAFELLFRTQTGGFDATITDDRATLSVIVNTYASICREGEIRNLPCYLKLTDKVLLDSTLPELPKDTFALELLGHTEVTPALIAKLQELAKRGYRLVLADYDPRDTKFEPLLNIVHVLKLDILKLGLQALPAIIARLKPYNLELLADKVENQDQFRQCLEMGFSLYQGYFLSKPVPVRGRKIGGNKVVLLQLLAELQNPETTAAALEQIAVNDAALTYKILRVVNSAAFSLRREIESLSHAITLLGLDQIRRWVTLFLASGEEGKPDELTRNMLVRGRMCELLAELMGREQPINYFIVGLLSQLDVLLDIEMAELMEQVPLRQDIKDALLSRAGELGQVLSDVEVYERGEFDRLQRFVDPAYYEVAYRHSIAWGQQVMQAMSEG</sequence>
<dbReference type="PANTHER" id="PTHR33525">
    <property type="match status" value="1"/>
</dbReference>
<dbReference type="PIRSF" id="PIRSF003180">
    <property type="entry name" value="DiGMPpdiest_YuxH"/>
    <property type="match status" value="1"/>
</dbReference>
<dbReference type="SMART" id="SM00052">
    <property type="entry name" value="EAL"/>
    <property type="match status" value="1"/>
</dbReference>
<dbReference type="SUPFAM" id="SSF109604">
    <property type="entry name" value="HD-domain/PDEase-like"/>
    <property type="match status" value="1"/>
</dbReference>
<evidence type="ECO:0000313" key="3">
    <source>
        <dbReference type="EMBL" id="GGO77943.1"/>
    </source>
</evidence>
<dbReference type="PROSITE" id="PS50883">
    <property type="entry name" value="EAL"/>
    <property type="match status" value="1"/>
</dbReference>
<gene>
    <name evidence="3" type="primary">yuxH</name>
    <name evidence="3" type="ORF">GCM10011348_08650</name>
</gene>
<evidence type="ECO:0000259" key="2">
    <source>
        <dbReference type="PROSITE" id="PS51833"/>
    </source>
</evidence>